<dbReference type="PANTHER" id="PTHR23359">
    <property type="entry name" value="NUCLEOTIDE KINASE"/>
    <property type="match status" value="1"/>
</dbReference>
<dbReference type="PRINTS" id="PR00094">
    <property type="entry name" value="ADENYLTKNASE"/>
</dbReference>
<organism evidence="5 6">
    <name type="scientific">Macrophomina phaseolina</name>
    <dbReference type="NCBI Taxonomy" id="35725"/>
    <lineage>
        <taxon>Eukaryota</taxon>
        <taxon>Fungi</taxon>
        <taxon>Dikarya</taxon>
        <taxon>Ascomycota</taxon>
        <taxon>Pezizomycotina</taxon>
        <taxon>Dothideomycetes</taxon>
        <taxon>Dothideomycetes incertae sedis</taxon>
        <taxon>Botryosphaeriales</taxon>
        <taxon>Botryosphaeriaceae</taxon>
        <taxon>Macrophomina</taxon>
    </lineage>
</organism>
<dbReference type="Gene3D" id="3.40.50.300">
    <property type="entry name" value="P-loop containing nucleotide triphosphate hydrolases"/>
    <property type="match status" value="1"/>
</dbReference>
<reference evidence="5 6" key="1">
    <citation type="journal article" date="2021" name="Nat. Commun.">
        <title>Genetic determinants of endophytism in the Arabidopsis root mycobiome.</title>
        <authorList>
            <person name="Mesny F."/>
            <person name="Miyauchi S."/>
            <person name="Thiergart T."/>
            <person name="Pickel B."/>
            <person name="Atanasova L."/>
            <person name="Karlsson M."/>
            <person name="Huettel B."/>
            <person name="Barry K.W."/>
            <person name="Haridas S."/>
            <person name="Chen C."/>
            <person name="Bauer D."/>
            <person name="Andreopoulos W."/>
            <person name="Pangilinan J."/>
            <person name="LaButti K."/>
            <person name="Riley R."/>
            <person name="Lipzen A."/>
            <person name="Clum A."/>
            <person name="Drula E."/>
            <person name="Henrissat B."/>
            <person name="Kohler A."/>
            <person name="Grigoriev I.V."/>
            <person name="Martin F.M."/>
            <person name="Hacquard S."/>
        </authorList>
    </citation>
    <scope>NUCLEOTIDE SEQUENCE [LARGE SCALE GENOMIC DNA]</scope>
    <source>
        <strain evidence="5 6">MPI-SDFR-AT-0080</strain>
    </source>
</reference>
<comment type="similarity">
    <text evidence="4">Belongs to the adenylate kinase family.</text>
</comment>
<gene>
    <name evidence="5" type="ORF">B0J12DRAFT_587555</name>
</gene>
<keyword evidence="2" id="KW-0547">Nucleotide-binding</keyword>
<dbReference type="PROSITE" id="PS00113">
    <property type="entry name" value="ADENYLATE_KINASE"/>
    <property type="match status" value="1"/>
</dbReference>
<keyword evidence="1 4" id="KW-0808">Transferase</keyword>
<evidence type="ECO:0000256" key="3">
    <source>
        <dbReference type="ARBA" id="ARBA00022777"/>
    </source>
</evidence>
<dbReference type="EMBL" id="JAGTJR010000133">
    <property type="protein sequence ID" value="KAH7007798.1"/>
    <property type="molecule type" value="Genomic_DNA"/>
</dbReference>
<evidence type="ECO:0000313" key="5">
    <source>
        <dbReference type="EMBL" id="KAH7007798.1"/>
    </source>
</evidence>
<dbReference type="GO" id="GO:0016301">
    <property type="term" value="F:kinase activity"/>
    <property type="evidence" value="ECO:0007669"/>
    <property type="project" value="UniProtKB-KW"/>
</dbReference>
<keyword evidence="3 4" id="KW-0418">Kinase</keyword>
<accession>A0ABQ8FPI3</accession>
<dbReference type="InterPro" id="IPR000850">
    <property type="entry name" value="Adenylat/UMP-CMP_kin"/>
</dbReference>
<evidence type="ECO:0000256" key="2">
    <source>
        <dbReference type="ARBA" id="ARBA00022741"/>
    </source>
</evidence>
<dbReference type="SUPFAM" id="SSF52540">
    <property type="entry name" value="P-loop containing nucleoside triphosphate hydrolases"/>
    <property type="match status" value="1"/>
</dbReference>
<dbReference type="CDD" id="cd01428">
    <property type="entry name" value="ADK"/>
    <property type="match status" value="1"/>
</dbReference>
<dbReference type="InterPro" id="IPR027417">
    <property type="entry name" value="P-loop_NTPase"/>
</dbReference>
<sequence length="237" mass="25887">MQAVPPLPTARHFAVIFVLGAPGAGKGTLCTHLAQTHSLTHYSVGDSLRRWMRDNSTTSLAATIQDKLDDQGFLTSDDLNPFIRQAVKDALGQDGRQSQGILVDGFPRCLEQLQSFDTWPFQDDLPLAPNSASGARVNTKPDIVLSLRITMPNAKARYLTRARDSNDSIEKFARRFAEYQAETVAVEEVYRQRGILIDIDANGTKEENVAGLTKRLGESALWQDVVVNGSGGAGFLA</sequence>
<name>A0ABQ8FPI3_9PEZI</name>
<dbReference type="InterPro" id="IPR033690">
    <property type="entry name" value="Adenylat_kinase_CS"/>
</dbReference>
<dbReference type="Proteomes" id="UP000774617">
    <property type="component" value="Unassembled WGS sequence"/>
</dbReference>
<evidence type="ECO:0000256" key="4">
    <source>
        <dbReference type="RuleBase" id="RU003330"/>
    </source>
</evidence>
<comment type="caution">
    <text evidence="5">The sequence shown here is derived from an EMBL/GenBank/DDBJ whole genome shotgun (WGS) entry which is preliminary data.</text>
</comment>
<evidence type="ECO:0000256" key="1">
    <source>
        <dbReference type="ARBA" id="ARBA00022679"/>
    </source>
</evidence>
<protein>
    <submittedName>
        <fullName evidence="5">Adenylate kinase 1 ATP binding protein</fullName>
    </submittedName>
</protein>
<evidence type="ECO:0000313" key="6">
    <source>
        <dbReference type="Proteomes" id="UP000774617"/>
    </source>
</evidence>
<dbReference type="Pfam" id="PF00406">
    <property type="entry name" value="ADK"/>
    <property type="match status" value="1"/>
</dbReference>
<keyword evidence="6" id="KW-1185">Reference proteome</keyword>
<proteinExistence type="inferred from homology"/>